<dbReference type="RefSeq" id="WP_067025765.1">
    <property type="nucleotide sequence ID" value="NZ_CP038256.1"/>
</dbReference>
<dbReference type="GO" id="GO:0046933">
    <property type="term" value="F:proton-transporting ATP synthase activity, rotational mechanism"/>
    <property type="evidence" value="ECO:0007669"/>
    <property type="project" value="InterPro"/>
</dbReference>
<organism evidence="8 9">
    <name type="scientific">Microbacterium sediminis</name>
    <dbReference type="NCBI Taxonomy" id="904291"/>
    <lineage>
        <taxon>Bacteria</taxon>
        <taxon>Bacillati</taxon>
        <taxon>Actinomycetota</taxon>
        <taxon>Actinomycetes</taxon>
        <taxon>Micrococcales</taxon>
        <taxon>Microbacteriaceae</taxon>
        <taxon>Microbacterium</taxon>
    </lineage>
</organism>
<evidence type="ECO:0000313" key="8">
    <source>
        <dbReference type="EMBL" id="OCG74307.1"/>
    </source>
</evidence>
<gene>
    <name evidence="8" type="ORF">A7J15_05565</name>
</gene>
<comment type="subcellular location">
    <subcellularLocation>
        <location evidence="1">Cell membrane</location>
        <topology evidence="1">Peripheral membrane protein</topology>
    </subcellularLocation>
</comment>
<reference evidence="8 9" key="1">
    <citation type="submission" date="2016-05" db="EMBL/GenBank/DDBJ databases">
        <authorList>
            <person name="Lavstsen T."/>
            <person name="Jespersen J.S."/>
        </authorList>
    </citation>
    <scope>NUCLEOTIDE SEQUENCE [LARGE SCALE GENOMIC DNA]</scope>
    <source>
        <strain evidence="8 9">YLB-01</strain>
    </source>
</reference>
<evidence type="ECO:0000256" key="4">
    <source>
        <dbReference type="ARBA" id="ARBA00023065"/>
    </source>
</evidence>
<evidence type="ECO:0000256" key="6">
    <source>
        <dbReference type="ARBA" id="ARBA00023196"/>
    </source>
</evidence>
<dbReference type="STRING" id="904291.A7J15_05565"/>
<evidence type="ECO:0000256" key="2">
    <source>
        <dbReference type="ARBA" id="ARBA00005712"/>
    </source>
</evidence>
<evidence type="ECO:0000256" key="5">
    <source>
        <dbReference type="ARBA" id="ARBA00023136"/>
    </source>
</evidence>
<dbReference type="GO" id="GO:0005886">
    <property type="term" value="C:plasma membrane"/>
    <property type="evidence" value="ECO:0007669"/>
    <property type="project" value="UniProtKB-SubCell"/>
</dbReference>
<keyword evidence="6" id="KW-0139">CF(1)</keyword>
<dbReference type="OrthoDB" id="9791445at2"/>
<evidence type="ECO:0000256" key="1">
    <source>
        <dbReference type="ARBA" id="ARBA00004202"/>
    </source>
</evidence>
<dbReference type="EMBL" id="LXMD01000022">
    <property type="protein sequence ID" value="OCG74307.1"/>
    <property type="molecule type" value="Genomic_DNA"/>
</dbReference>
<dbReference type="InterPro" id="IPR036771">
    <property type="entry name" value="ATPsynth_dsu/esu_N"/>
</dbReference>
<dbReference type="Pfam" id="PF02823">
    <property type="entry name" value="ATP-synt_DE_N"/>
    <property type="match status" value="1"/>
</dbReference>
<keyword evidence="9" id="KW-1185">Reference proteome</keyword>
<dbReference type="GO" id="GO:0045259">
    <property type="term" value="C:proton-transporting ATP synthase complex"/>
    <property type="evidence" value="ECO:0007669"/>
    <property type="project" value="UniProtKB-KW"/>
</dbReference>
<keyword evidence="3" id="KW-0813">Transport</keyword>
<dbReference type="AlphaFoldDB" id="A0A1B9NCI9"/>
<comment type="caution">
    <text evidence="8">The sequence shown here is derived from an EMBL/GenBank/DDBJ whole genome shotgun (WGS) entry which is preliminary data.</text>
</comment>
<dbReference type="SUPFAM" id="SSF51344">
    <property type="entry name" value="Epsilon subunit of F1F0-ATP synthase N-terminal domain"/>
    <property type="match status" value="1"/>
</dbReference>
<proteinExistence type="inferred from homology"/>
<name>A0A1B9NCI9_9MICO</name>
<sequence>MALQVSLVSAEAEVWSGEAKLVVTTTTEGQIGFMTGHEPVLAILGDGPVRITQTDDSVIEATAGDGFVSVESDRVTIVAGHAALAS</sequence>
<dbReference type="InterPro" id="IPR020546">
    <property type="entry name" value="ATP_synth_F1_dsu/esu_N"/>
</dbReference>
<keyword evidence="7" id="KW-0066">ATP synthesis</keyword>
<evidence type="ECO:0000256" key="3">
    <source>
        <dbReference type="ARBA" id="ARBA00022448"/>
    </source>
</evidence>
<comment type="similarity">
    <text evidence="2">Belongs to the ATPase epsilon chain family.</text>
</comment>
<dbReference type="Proteomes" id="UP000093355">
    <property type="component" value="Unassembled WGS sequence"/>
</dbReference>
<dbReference type="PANTHER" id="PTHR13822:SF10">
    <property type="entry name" value="ATP SYNTHASE EPSILON CHAIN, CHLOROPLASTIC"/>
    <property type="match status" value="1"/>
</dbReference>
<evidence type="ECO:0000313" key="9">
    <source>
        <dbReference type="Proteomes" id="UP000093355"/>
    </source>
</evidence>
<dbReference type="PANTHER" id="PTHR13822">
    <property type="entry name" value="ATP SYNTHASE DELTA/EPSILON CHAIN"/>
    <property type="match status" value="1"/>
</dbReference>
<accession>A0A1B9NCI9</accession>
<keyword evidence="5" id="KW-0472">Membrane</keyword>
<dbReference type="NCBIfam" id="NF009977">
    <property type="entry name" value="PRK13442.1"/>
    <property type="match status" value="1"/>
</dbReference>
<protein>
    <submittedName>
        <fullName evidence="8">F0F1 ATP synthase subunit epsilon</fullName>
    </submittedName>
</protein>
<dbReference type="CDD" id="cd12152">
    <property type="entry name" value="F1-ATPase_delta"/>
    <property type="match status" value="1"/>
</dbReference>
<keyword evidence="4" id="KW-0406">Ion transport</keyword>
<evidence type="ECO:0000256" key="7">
    <source>
        <dbReference type="ARBA" id="ARBA00023310"/>
    </source>
</evidence>
<dbReference type="InterPro" id="IPR001469">
    <property type="entry name" value="ATP_synth_F1_dsu/esu"/>
</dbReference>
<dbReference type="Gene3D" id="2.60.15.10">
    <property type="entry name" value="F0F1 ATP synthase delta/epsilon subunit, N-terminal"/>
    <property type="match status" value="1"/>
</dbReference>